<reference evidence="5 6" key="3">
    <citation type="submission" date="2017-10" db="EMBL/GenBank/DDBJ databases">
        <title>Extensive intraspecific genome diversity in a model arbuscular mycorrhizal fungus.</title>
        <authorList>
            <person name="Chen E.C.H."/>
            <person name="Morin E."/>
            <person name="Baudet D."/>
            <person name="Noel J."/>
            <person name="Ndikumana S."/>
            <person name="Charron P."/>
            <person name="St-Onge C."/>
            <person name="Giorgi J."/>
            <person name="Grigoriev I.V."/>
            <person name="Roux C."/>
            <person name="Martin F.M."/>
            <person name="Corradi N."/>
        </authorList>
    </citation>
    <scope>NUCLEOTIDE SEQUENCE [LARGE SCALE GENOMIC DNA]</scope>
    <source>
        <strain evidence="5 6">A1</strain>
    </source>
</reference>
<dbReference type="EMBL" id="CAGKOT010000031">
    <property type="protein sequence ID" value="CAB5373247.1"/>
    <property type="molecule type" value="Genomic_DNA"/>
</dbReference>
<dbReference type="AlphaFoldDB" id="A0A2N0S2I8"/>
<keyword evidence="2" id="KW-1133">Transmembrane helix</keyword>
<feature type="transmembrane region" description="Helical" evidence="2">
    <location>
        <begin position="49"/>
        <end position="71"/>
    </location>
</feature>
<feature type="transmembrane region" description="Helical" evidence="2">
    <location>
        <begin position="224"/>
        <end position="242"/>
    </location>
</feature>
<feature type="transmembrane region" description="Helical" evidence="2">
    <location>
        <begin position="139"/>
        <end position="163"/>
    </location>
</feature>
<dbReference type="OrthoDB" id="2384193at2759"/>
<reference evidence="5 6" key="4">
    <citation type="submission" date="2017-10" db="EMBL/GenBank/DDBJ databases">
        <title>Genome analyses suggest a sexual origin of heterokaryosis in a supposedly ancient asexual fungus.</title>
        <authorList>
            <person name="Corradi N."/>
            <person name="Sedzielewska K."/>
            <person name="Noel J."/>
            <person name="Charron P."/>
            <person name="Farinelli L."/>
            <person name="Marton T."/>
            <person name="Kruger M."/>
            <person name="Pelin A."/>
            <person name="Brachmann A."/>
            <person name="Corradi N."/>
        </authorList>
    </citation>
    <scope>NUCLEOTIDE SEQUENCE [LARGE SCALE GENOMIC DNA]</scope>
    <source>
        <strain evidence="5 6">A1</strain>
    </source>
</reference>
<reference evidence="4 7" key="1">
    <citation type="submission" date="2016-04" db="EMBL/GenBank/DDBJ databases">
        <title>Genome analyses suggest a sexual origin of heterokaryosis in a supposedly ancient asexual fungus.</title>
        <authorList>
            <person name="Ropars J."/>
            <person name="Sedzielewska K."/>
            <person name="Noel J."/>
            <person name="Charron P."/>
            <person name="Farinelli L."/>
            <person name="Marton T."/>
            <person name="Kruger M."/>
            <person name="Pelin A."/>
            <person name="Brachmann A."/>
            <person name="Corradi N."/>
        </authorList>
    </citation>
    <scope>NUCLEOTIDE SEQUENCE [LARGE SCALE GENOMIC DNA]</scope>
    <source>
        <strain evidence="4 7">A5</strain>
    </source>
</reference>
<dbReference type="EMBL" id="LLXJ01000133">
    <property type="protein sequence ID" value="PKC14486.1"/>
    <property type="molecule type" value="Genomic_DNA"/>
</dbReference>
<organism evidence="5 6">
    <name type="scientific">Rhizophagus irregularis</name>
    <dbReference type="NCBI Taxonomy" id="588596"/>
    <lineage>
        <taxon>Eukaryota</taxon>
        <taxon>Fungi</taxon>
        <taxon>Fungi incertae sedis</taxon>
        <taxon>Mucoromycota</taxon>
        <taxon>Glomeromycotina</taxon>
        <taxon>Glomeromycetes</taxon>
        <taxon>Glomerales</taxon>
        <taxon>Glomeraceae</taxon>
        <taxon>Rhizophagus</taxon>
    </lineage>
</organism>
<feature type="compositionally biased region" description="Low complexity" evidence="1">
    <location>
        <begin position="373"/>
        <end position="388"/>
    </location>
</feature>
<feature type="compositionally biased region" description="Low complexity" evidence="1">
    <location>
        <begin position="456"/>
        <end position="477"/>
    </location>
</feature>
<comment type="caution">
    <text evidence="5">The sequence shown here is derived from an EMBL/GenBank/DDBJ whole genome shotgun (WGS) entry which is preliminary data.</text>
</comment>
<feature type="transmembrane region" description="Helical" evidence="2">
    <location>
        <begin position="183"/>
        <end position="204"/>
    </location>
</feature>
<dbReference type="EMBL" id="LLXH01000259">
    <property type="protein sequence ID" value="PKC69770.1"/>
    <property type="molecule type" value="Genomic_DNA"/>
</dbReference>
<sequence length="486" mass="56182">MPTFSDTSYLARICYIPFILVWMIVRTWQTNRWEPVSFLRLIRLEPRSLFTFAFLLALLVRFVHDIILYSIKINEGYLTEPIIIEKPESFWILKNLRLYNISHYLDSISLSFTITSLFISQIFWNYIMEQTSRKQQTGAWEYWTCLVLALLLLPIFPIIVYLFDALFENPKYKENVPRLSASGIALILCFIGGLRVHISIEKLLNLNTRPILQNSGKLKYFQDLNLWFNISLFIWSISYIIISIDGMLTSFIITKDFISDLLIANANFGEFILYICLISIFNPDFSLTPKQRIISTPFDVIKTDSSISVAEILGPDFDSQIRVETSQNIKIEHAYINPNYRPYSTTPPLSPISNGNVLLTPMPSPSSTFAVLNRNQRSSPSPSPLQQSWRQGQNKSEVSSQQTLDNDQAILTEHVDKFGTAYDDESIQTMNEPQIYMENYNNNNIYYNNPIRRLPSQDNDNISSSSYNNNNSSSYNNTIYDRSNSM</sequence>
<dbReference type="Proteomes" id="UP000232722">
    <property type="component" value="Unassembled WGS sequence"/>
</dbReference>
<evidence type="ECO:0000256" key="2">
    <source>
        <dbReference type="SAM" id="Phobius"/>
    </source>
</evidence>
<feature type="compositionally biased region" description="Polar residues" evidence="1">
    <location>
        <begin position="389"/>
        <end position="406"/>
    </location>
</feature>
<dbReference type="VEuPathDB" id="FungiDB:RhiirA1_503543"/>
<evidence type="ECO:0000256" key="1">
    <source>
        <dbReference type="SAM" id="MobiDB-lite"/>
    </source>
</evidence>
<evidence type="ECO:0000313" key="5">
    <source>
        <dbReference type="EMBL" id="PKC69770.1"/>
    </source>
</evidence>
<dbReference type="VEuPathDB" id="FungiDB:RhiirFUN_019988"/>
<evidence type="ECO:0000313" key="6">
    <source>
        <dbReference type="Proteomes" id="UP000232688"/>
    </source>
</evidence>
<keyword evidence="2" id="KW-0472">Membrane</keyword>
<protein>
    <submittedName>
        <fullName evidence="5">Uncharacterized protein</fullName>
    </submittedName>
</protein>
<feature type="region of interest" description="Disordered" evidence="1">
    <location>
        <begin position="456"/>
        <end position="486"/>
    </location>
</feature>
<reference evidence="4 7" key="2">
    <citation type="submission" date="2017-09" db="EMBL/GenBank/DDBJ databases">
        <title>Extensive intraspecific genome diversity in a model arbuscular mycorrhizal fungus.</title>
        <authorList>
            <person name="Chen E.C."/>
            <person name="Morin E."/>
            <person name="Beaudet D."/>
            <person name="Noel J."/>
            <person name="Ndikumana S."/>
            <person name="Charron P."/>
            <person name="St-Onge C."/>
            <person name="Giorgi J."/>
            <person name="Grigoriev I.V."/>
            <person name="Roux C."/>
            <person name="Martin F.M."/>
            <person name="Corradi N."/>
        </authorList>
    </citation>
    <scope>NUCLEOTIDE SEQUENCE [LARGE SCALE GENOMIC DNA]</scope>
    <source>
        <strain evidence="4 7">A5</strain>
    </source>
</reference>
<feature type="region of interest" description="Disordered" evidence="1">
    <location>
        <begin position="373"/>
        <end position="407"/>
    </location>
</feature>
<feature type="transmembrane region" description="Helical" evidence="2">
    <location>
        <begin position="262"/>
        <end position="282"/>
    </location>
</feature>
<proteinExistence type="predicted"/>
<feature type="transmembrane region" description="Helical" evidence="2">
    <location>
        <begin position="108"/>
        <end position="127"/>
    </location>
</feature>
<keyword evidence="2" id="KW-0812">Transmembrane</keyword>
<dbReference type="Proteomes" id="UP000232688">
    <property type="component" value="Unassembled WGS sequence"/>
</dbReference>
<feature type="transmembrane region" description="Helical" evidence="2">
    <location>
        <begin position="6"/>
        <end position="28"/>
    </location>
</feature>
<evidence type="ECO:0000313" key="4">
    <source>
        <dbReference type="EMBL" id="PKC14486.1"/>
    </source>
</evidence>
<name>A0A2N0S2I8_9GLOM</name>
<evidence type="ECO:0000313" key="7">
    <source>
        <dbReference type="Proteomes" id="UP000232722"/>
    </source>
</evidence>
<gene>
    <name evidence="3" type="ORF">CHRIB12_LOCUS13947</name>
    <name evidence="5" type="ORF">RhiirA1_503543</name>
    <name evidence="4" type="ORF">RhiirA5_453412</name>
</gene>
<evidence type="ECO:0000313" key="3">
    <source>
        <dbReference type="EMBL" id="CAB5373247.1"/>
    </source>
</evidence>
<dbReference type="VEuPathDB" id="FungiDB:FUN_013535"/>
<accession>A0A2N0S2I8</accession>
<dbReference type="Proteomes" id="UP000684084">
    <property type="component" value="Unassembled WGS sequence"/>
</dbReference>
<reference evidence="3" key="5">
    <citation type="submission" date="2020-05" db="EMBL/GenBank/DDBJ databases">
        <authorList>
            <person name="Rincon C."/>
            <person name="Sanders R I."/>
            <person name="Robbins C."/>
            <person name="Chaturvedi A."/>
        </authorList>
    </citation>
    <scope>NUCLEOTIDE SEQUENCE</scope>
    <source>
        <strain evidence="3">CHB12</strain>
    </source>
</reference>